<evidence type="ECO:0000313" key="5">
    <source>
        <dbReference type="Proteomes" id="UP001217089"/>
    </source>
</evidence>
<feature type="domain" description="BTB" evidence="3">
    <location>
        <begin position="25"/>
        <end position="92"/>
    </location>
</feature>
<dbReference type="PANTHER" id="PTHR45632:SF3">
    <property type="entry name" value="KELCH-LIKE PROTEIN 32"/>
    <property type="match status" value="1"/>
</dbReference>
<evidence type="ECO:0000259" key="3">
    <source>
        <dbReference type="PROSITE" id="PS50097"/>
    </source>
</evidence>
<dbReference type="Gene3D" id="1.25.40.420">
    <property type="match status" value="1"/>
</dbReference>
<dbReference type="InterPro" id="IPR006652">
    <property type="entry name" value="Kelch_1"/>
</dbReference>
<sequence length="578" mass="65379">MDLENGHYTALVDGLKRLLDNNEHSDITVEVGNKTFSCHKAVLAAMSPYFDAMFSSGMRETISGHVTFPDMEVDLFENVLNYIYTGKVDLTIENAVELLHISAVLQIKPLQKLCEDFLYPHLSSENCLKVWRLSVAHDCKILSSKALDMVAAHFREVIKTEEFWEIDGKELAAIIDSDLIDLKPEDAICDIVIKWIKKDEANRVSSAGLLFENIRLPFLRPEYLVTLEEENSFLRNDEKCVKVLNDAKNYSLLPARKQEIYSKQTRHRANFGWEEVVVVVGGCETALPPYIRSLEVICYSFTNRKWFELCPLPYDPGIEFAACSYKNDIYISGGGCMQKCLLRYDSDKDLWAQLTTMKEGRRRHALQATTGFLYAIGGYDNKLEEGSRMNKTIEMYSISDGTWELVGELAVPVSSFSSALIGDCIYIFGGEKNDKKDTAVVQCYDTRHKQSYKLDTKIPLACKLTKSVVCNNRVFLIFFDGRVTEFVKDKNEKTKAVCRTVGKLTSFQRIHFGVVHYQGCILVVGGECDSNTLCNDLIMFDPNTTGCKKLEDTLPAARLIDGCVKISAQKKYMKALNT</sequence>
<comment type="caution">
    <text evidence="4">The sequence shown here is derived from an EMBL/GenBank/DDBJ whole genome shotgun (WGS) entry which is preliminary data.</text>
</comment>
<proteinExistence type="predicted"/>
<dbReference type="EMBL" id="JARBDR010000686">
    <property type="protein sequence ID" value="KAJ8307909.1"/>
    <property type="molecule type" value="Genomic_DNA"/>
</dbReference>
<dbReference type="SMART" id="SM00225">
    <property type="entry name" value="BTB"/>
    <property type="match status" value="1"/>
</dbReference>
<organism evidence="4 5">
    <name type="scientific">Tegillarca granosa</name>
    <name type="common">Malaysian cockle</name>
    <name type="synonym">Anadara granosa</name>
    <dbReference type="NCBI Taxonomy" id="220873"/>
    <lineage>
        <taxon>Eukaryota</taxon>
        <taxon>Metazoa</taxon>
        <taxon>Spiralia</taxon>
        <taxon>Lophotrochozoa</taxon>
        <taxon>Mollusca</taxon>
        <taxon>Bivalvia</taxon>
        <taxon>Autobranchia</taxon>
        <taxon>Pteriomorphia</taxon>
        <taxon>Arcoida</taxon>
        <taxon>Arcoidea</taxon>
        <taxon>Arcidae</taxon>
        <taxon>Tegillarca</taxon>
    </lineage>
</organism>
<dbReference type="SUPFAM" id="SSF117281">
    <property type="entry name" value="Kelch motif"/>
    <property type="match status" value="1"/>
</dbReference>
<evidence type="ECO:0000256" key="2">
    <source>
        <dbReference type="ARBA" id="ARBA00022737"/>
    </source>
</evidence>
<dbReference type="InterPro" id="IPR011705">
    <property type="entry name" value="BACK"/>
</dbReference>
<reference evidence="4 5" key="1">
    <citation type="submission" date="2022-12" db="EMBL/GenBank/DDBJ databases">
        <title>Chromosome-level genome of Tegillarca granosa.</title>
        <authorList>
            <person name="Kim J."/>
        </authorList>
    </citation>
    <scope>NUCLEOTIDE SEQUENCE [LARGE SCALE GENOMIC DNA]</scope>
    <source>
        <strain evidence="4">Teg-2019</strain>
        <tissue evidence="4">Adductor muscle</tissue>
    </source>
</reference>
<name>A0ABQ9ERR1_TEGGR</name>
<evidence type="ECO:0000313" key="4">
    <source>
        <dbReference type="EMBL" id="KAJ8307909.1"/>
    </source>
</evidence>
<gene>
    <name evidence="4" type="ORF">KUTeg_014556</name>
</gene>
<dbReference type="InterPro" id="IPR015915">
    <property type="entry name" value="Kelch-typ_b-propeller"/>
</dbReference>
<dbReference type="InterPro" id="IPR011333">
    <property type="entry name" value="SKP1/BTB/POZ_sf"/>
</dbReference>
<dbReference type="Gene3D" id="3.30.710.10">
    <property type="entry name" value="Potassium Channel Kv1.1, Chain A"/>
    <property type="match status" value="1"/>
</dbReference>
<keyword evidence="1" id="KW-0880">Kelch repeat</keyword>
<dbReference type="SUPFAM" id="SSF54695">
    <property type="entry name" value="POZ domain"/>
    <property type="match status" value="1"/>
</dbReference>
<accession>A0ABQ9ERR1</accession>
<dbReference type="InterPro" id="IPR000210">
    <property type="entry name" value="BTB/POZ_dom"/>
</dbReference>
<dbReference type="Gene3D" id="2.120.10.80">
    <property type="entry name" value="Kelch-type beta propeller"/>
    <property type="match status" value="1"/>
</dbReference>
<evidence type="ECO:0000256" key="1">
    <source>
        <dbReference type="ARBA" id="ARBA00022441"/>
    </source>
</evidence>
<dbReference type="SMART" id="SM00612">
    <property type="entry name" value="Kelch"/>
    <property type="match status" value="3"/>
</dbReference>
<dbReference type="PANTHER" id="PTHR45632">
    <property type="entry name" value="LD33804P"/>
    <property type="match status" value="1"/>
</dbReference>
<keyword evidence="2" id="KW-0677">Repeat</keyword>
<keyword evidence="5" id="KW-1185">Reference proteome</keyword>
<dbReference type="PIRSF" id="PIRSF037037">
    <property type="entry name" value="Kelch-like_protein_gigaxonin"/>
    <property type="match status" value="1"/>
</dbReference>
<dbReference type="Pfam" id="PF00651">
    <property type="entry name" value="BTB"/>
    <property type="match status" value="1"/>
</dbReference>
<dbReference type="Proteomes" id="UP001217089">
    <property type="component" value="Unassembled WGS sequence"/>
</dbReference>
<dbReference type="PROSITE" id="PS50097">
    <property type="entry name" value="BTB"/>
    <property type="match status" value="1"/>
</dbReference>
<protein>
    <recommendedName>
        <fullName evidence="3">BTB domain-containing protein</fullName>
    </recommendedName>
</protein>
<dbReference type="Pfam" id="PF07707">
    <property type="entry name" value="BACK"/>
    <property type="match status" value="1"/>
</dbReference>
<dbReference type="SMART" id="SM00875">
    <property type="entry name" value="BACK"/>
    <property type="match status" value="1"/>
</dbReference>
<dbReference type="Pfam" id="PF01344">
    <property type="entry name" value="Kelch_1"/>
    <property type="match status" value="3"/>
</dbReference>
<dbReference type="InterPro" id="IPR017096">
    <property type="entry name" value="BTB-kelch_protein"/>
</dbReference>